<dbReference type="Gene3D" id="3.90.550.10">
    <property type="entry name" value="Spore Coat Polysaccharide Biosynthesis Protein SpsA, Chain A"/>
    <property type="match status" value="1"/>
</dbReference>
<dbReference type="PROSITE" id="PS50231">
    <property type="entry name" value="RICIN_B_LECTIN"/>
    <property type="match status" value="1"/>
</dbReference>
<evidence type="ECO:0000313" key="20">
    <source>
        <dbReference type="Proteomes" id="UP000597762"/>
    </source>
</evidence>
<keyword evidence="14 16" id="KW-1015">Disulfide bond</keyword>
<dbReference type="InterPro" id="IPR029044">
    <property type="entry name" value="Nucleotide-diphossugar_trans"/>
</dbReference>
<evidence type="ECO:0000256" key="16">
    <source>
        <dbReference type="RuleBase" id="RU361242"/>
    </source>
</evidence>
<evidence type="ECO:0000256" key="8">
    <source>
        <dbReference type="ARBA" id="ARBA00022723"/>
    </source>
</evidence>
<dbReference type="SUPFAM" id="SSF53448">
    <property type="entry name" value="Nucleotide-diphospho-sugar transferases"/>
    <property type="match status" value="1"/>
</dbReference>
<dbReference type="CDD" id="cd23459">
    <property type="entry name" value="beta-trefoil_Ricin_Pgant1-like"/>
    <property type="match status" value="1"/>
</dbReference>
<dbReference type="AlphaFoldDB" id="A0A812DBF4"/>
<dbReference type="InterPro" id="IPR045885">
    <property type="entry name" value="GalNAc-T"/>
</dbReference>
<keyword evidence="9 16" id="KW-0430">Lectin</keyword>
<keyword evidence="13" id="KW-0472">Membrane</keyword>
<dbReference type="InterPro" id="IPR000772">
    <property type="entry name" value="Ricin_B_lectin"/>
</dbReference>
<evidence type="ECO:0000256" key="12">
    <source>
        <dbReference type="ARBA" id="ARBA00023034"/>
    </source>
</evidence>
<dbReference type="Gene3D" id="2.80.10.50">
    <property type="match status" value="1"/>
</dbReference>
<dbReference type="GO" id="GO:0006493">
    <property type="term" value="P:protein O-linked glycosylation"/>
    <property type="evidence" value="ECO:0007669"/>
    <property type="project" value="TreeGrafter"/>
</dbReference>
<keyword evidence="17" id="KW-0732">Signal</keyword>
<dbReference type="Proteomes" id="UP000597762">
    <property type="component" value="Unassembled WGS sequence"/>
</dbReference>
<comment type="caution">
    <text evidence="19">The sequence shown here is derived from an EMBL/GenBank/DDBJ whole genome shotgun (WGS) entry which is preliminary data.</text>
</comment>
<accession>A0A812DBF4</accession>
<keyword evidence="10" id="KW-0735">Signal-anchor</keyword>
<evidence type="ECO:0000256" key="13">
    <source>
        <dbReference type="ARBA" id="ARBA00023136"/>
    </source>
</evidence>
<evidence type="ECO:0000256" key="11">
    <source>
        <dbReference type="ARBA" id="ARBA00022989"/>
    </source>
</evidence>
<evidence type="ECO:0000256" key="3">
    <source>
        <dbReference type="ARBA" id="ARBA00004922"/>
    </source>
</evidence>
<organism evidence="19 20">
    <name type="scientific">Acanthosepion pharaonis</name>
    <name type="common">Pharaoh cuttlefish</name>
    <name type="synonym">Sepia pharaonis</name>
    <dbReference type="NCBI Taxonomy" id="158019"/>
    <lineage>
        <taxon>Eukaryota</taxon>
        <taxon>Metazoa</taxon>
        <taxon>Spiralia</taxon>
        <taxon>Lophotrochozoa</taxon>
        <taxon>Mollusca</taxon>
        <taxon>Cephalopoda</taxon>
        <taxon>Coleoidea</taxon>
        <taxon>Decapodiformes</taxon>
        <taxon>Sepiida</taxon>
        <taxon>Sepiina</taxon>
        <taxon>Sepiidae</taxon>
        <taxon>Acanthosepion</taxon>
    </lineage>
</organism>
<keyword evidence="8" id="KW-0479">Metal-binding</keyword>
<dbReference type="SUPFAM" id="SSF50370">
    <property type="entry name" value="Ricin B-like lectins"/>
    <property type="match status" value="1"/>
</dbReference>
<dbReference type="GO" id="GO:0046872">
    <property type="term" value="F:metal ion binding"/>
    <property type="evidence" value="ECO:0007669"/>
    <property type="project" value="UniProtKB-KW"/>
</dbReference>
<evidence type="ECO:0000313" key="19">
    <source>
        <dbReference type="EMBL" id="CAE1293214.1"/>
    </source>
</evidence>
<keyword evidence="5 16" id="KW-0328">Glycosyltransferase</keyword>
<reference evidence="19" key="1">
    <citation type="submission" date="2021-01" db="EMBL/GenBank/DDBJ databases">
        <authorList>
            <person name="Li R."/>
            <person name="Bekaert M."/>
        </authorList>
    </citation>
    <scope>NUCLEOTIDE SEQUENCE</scope>
    <source>
        <strain evidence="19">Farmed</strain>
    </source>
</reference>
<keyword evidence="6 16" id="KW-0808">Transferase</keyword>
<keyword evidence="20" id="KW-1185">Reference proteome</keyword>
<evidence type="ECO:0000256" key="17">
    <source>
        <dbReference type="SAM" id="SignalP"/>
    </source>
</evidence>
<keyword evidence="15 16" id="KW-0464">Manganese</keyword>
<evidence type="ECO:0000256" key="14">
    <source>
        <dbReference type="ARBA" id="ARBA00023157"/>
    </source>
</evidence>
<comment type="similarity">
    <text evidence="4 16">Belongs to the glycosyltransferase 2 family. GalNAc-T subfamily.</text>
</comment>
<evidence type="ECO:0000256" key="6">
    <source>
        <dbReference type="ARBA" id="ARBA00022679"/>
    </source>
</evidence>
<dbReference type="SMART" id="SM00458">
    <property type="entry name" value="RICIN"/>
    <property type="match status" value="1"/>
</dbReference>
<evidence type="ECO:0000256" key="7">
    <source>
        <dbReference type="ARBA" id="ARBA00022692"/>
    </source>
</evidence>
<evidence type="ECO:0000256" key="2">
    <source>
        <dbReference type="ARBA" id="ARBA00004323"/>
    </source>
</evidence>
<dbReference type="PANTHER" id="PTHR11675">
    <property type="entry name" value="N-ACETYLGALACTOSAMINYLTRANSFERASE"/>
    <property type="match status" value="1"/>
</dbReference>
<dbReference type="InterPro" id="IPR001173">
    <property type="entry name" value="Glyco_trans_2-like"/>
</dbReference>
<comment type="pathway">
    <text evidence="3 16">Protein modification; protein glycosylation.</text>
</comment>
<keyword evidence="7" id="KW-0812">Transmembrane</keyword>
<gene>
    <name evidence="19" type="ORF">SPHA_49674</name>
</gene>
<dbReference type="GO" id="GO:0030246">
    <property type="term" value="F:carbohydrate binding"/>
    <property type="evidence" value="ECO:0007669"/>
    <property type="project" value="UniProtKB-KW"/>
</dbReference>
<dbReference type="InterPro" id="IPR035992">
    <property type="entry name" value="Ricin_B-like_lectins"/>
</dbReference>
<dbReference type="OrthoDB" id="6119243at2759"/>
<evidence type="ECO:0000256" key="15">
    <source>
        <dbReference type="ARBA" id="ARBA00023211"/>
    </source>
</evidence>
<dbReference type="GO" id="GO:0004653">
    <property type="term" value="F:polypeptide N-acetylgalactosaminyltransferase activity"/>
    <property type="evidence" value="ECO:0007669"/>
    <property type="project" value="TreeGrafter"/>
</dbReference>
<evidence type="ECO:0000256" key="4">
    <source>
        <dbReference type="ARBA" id="ARBA00005680"/>
    </source>
</evidence>
<proteinExistence type="inferred from homology"/>
<evidence type="ECO:0000256" key="1">
    <source>
        <dbReference type="ARBA" id="ARBA00001936"/>
    </source>
</evidence>
<feature type="signal peptide" evidence="17">
    <location>
        <begin position="1"/>
        <end position="18"/>
    </location>
</feature>
<dbReference type="FunFam" id="3.90.550.10:FF:000021">
    <property type="entry name" value="Polypeptide N-acetylgalactosaminyltransferase"/>
    <property type="match status" value="1"/>
</dbReference>
<comment type="cofactor">
    <cofactor evidence="1 16">
        <name>Mn(2+)</name>
        <dbReference type="ChEBI" id="CHEBI:29035"/>
    </cofactor>
</comment>
<dbReference type="GO" id="GO:0000139">
    <property type="term" value="C:Golgi membrane"/>
    <property type="evidence" value="ECO:0007669"/>
    <property type="project" value="UniProtKB-SubCell"/>
</dbReference>
<dbReference type="UniPathway" id="UPA00378"/>
<keyword evidence="12 16" id="KW-0333">Golgi apparatus</keyword>
<dbReference type="EC" id="2.4.1.-" evidence="16"/>
<evidence type="ECO:0000256" key="9">
    <source>
        <dbReference type="ARBA" id="ARBA00022734"/>
    </source>
</evidence>
<dbReference type="Pfam" id="PF00652">
    <property type="entry name" value="Ricin_B_lectin"/>
    <property type="match status" value="1"/>
</dbReference>
<dbReference type="CDD" id="cd02510">
    <property type="entry name" value="pp-GalNAc-T"/>
    <property type="match status" value="1"/>
</dbReference>
<evidence type="ECO:0000256" key="10">
    <source>
        <dbReference type="ARBA" id="ARBA00022968"/>
    </source>
</evidence>
<dbReference type="PANTHER" id="PTHR11675:SF43">
    <property type="entry name" value="POLYPEPTIDE N-ACETYLGALACTOSAMINYLTRANSFERASE 1"/>
    <property type="match status" value="1"/>
</dbReference>
<evidence type="ECO:0000256" key="5">
    <source>
        <dbReference type="ARBA" id="ARBA00022676"/>
    </source>
</evidence>
<protein>
    <recommendedName>
        <fullName evidence="16">Polypeptide N-acetylgalactosaminyltransferase</fullName>
        <ecNumber evidence="16">2.4.1.-</ecNumber>
    </recommendedName>
    <alternativeName>
        <fullName evidence="16">Protein-UDP acetylgalactosaminyltransferase</fullName>
    </alternativeName>
</protein>
<feature type="domain" description="Ricin B lectin" evidence="18">
    <location>
        <begin position="319"/>
        <end position="443"/>
    </location>
</feature>
<sequence length="448" mass="51418">MGFPLVLASVIIIYFNEAFSPLVRTVHSVINRSPPEYLKEVILLDDCSTRDELGDHLKNYIAETWPDNIVRIVRTEERSGLIRARVAGAQASKGDVLIFLDAHCEASPGWLQPLLARIKEDPKAALCPEIDNIDQETLNYGATGSFSVGGFWWSLHFTWRPIPDHEQKRRKSDIDLIRSPTMAGGLFAIDRNFFFEIGAYDTGMEIWGGENLEISFRIWMCGGSLEFVPCSRVGHIFRSSHPYGFPSKKDYHGINSMRLAEVWMDEYRRLFYMHRRDLLGKDYGDISERKALRQNLKCKSFKWYLDNVYPEKFIPDENVHAWGMVRNPATNLCLDTLGEDEKKSFHIGVFSCQNGISANQVFSLSLKNQLRREEGCLEIYKIGDKPMLYSCDSHKSNQQWIYFKSNGTLVHIKTGACLDSTRNGQHVSTKKCSKSDTQKWAFEHYLDI</sequence>
<name>A0A812DBF4_ACAPH</name>
<feature type="chain" id="PRO_5032994642" description="Polypeptide N-acetylgalactosaminyltransferase" evidence="17">
    <location>
        <begin position="19"/>
        <end position="448"/>
    </location>
</feature>
<keyword evidence="11" id="KW-1133">Transmembrane helix</keyword>
<dbReference type="EMBL" id="CAHIKZ030002876">
    <property type="protein sequence ID" value="CAE1293214.1"/>
    <property type="molecule type" value="Genomic_DNA"/>
</dbReference>
<dbReference type="Pfam" id="PF00535">
    <property type="entry name" value="Glycos_transf_2"/>
    <property type="match status" value="1"/>
</dbReference>
<comment type="subcellular location">
    <subcellularLocation>
        <location evidence="2 16">Golgi apparatus membrane</location>
        <topology evidence="2 16">Single-pass type II membrane protein</topology>
    </subcellularLocation>
</comment>
<evidence type="ECO:0000259" key="18">
    <source>
        <dbReference type="SMART" id="SM00458"/>
    </source>
</evidence>